<dbReference type="PANTHER" id="PTHR43883:SF1">
    <property type="entry name" value="GLUCONOKINASE"/>
    <property type="match status" value="1"/>
</dbReference>
<dbReference type="Proteomes" id="UP001165366">
    <property type="component" value="Unassembled WGS sequence"/>
</dbReference>
<gene>
    <name evidence="1" type="ORF">L6773_12455</name>
</gene>
<dbReference type="SUPFAM" id="SSF56112">
    <property type="entry name" value="Protein kinase-like (PK-like)"/>
    <property type="match status" value="1"/>
</dbReference>
<evidence type="ECO:0000313" key="2">
    <source>
        <dbReference type="Proteomes" id="UP001165366"/>
    </source>
</evidence>
<dbReference type="Gene3D" id="3.40.50.300">
    <property type="entry name" value="P-loop containing nucleotide triphosphate hydrolases"/>
    <property type="match status" value="1"/>
</dbReference>
<protein>
    <submittedName>
        <fullName evidence="1">AAA family ATPase</fullName>
    </submittedName>
</protein>
<organism evidence="1 2">
    <name type="scientific">Rhodohalobacter sulfatireducens</name>
    <dbReference type="NCBI Taxonomy" id="2911366"/>
    <lineage>
        <taxon>Bacteria</taxon>
        <taxon>Pseudomonadati</taxon>
        <taxon>Balneolota</taxon>
        <taxon>Balneolia</taxon>
        <taxon>Balneolales</taxon>
        <taxon>Balneolaceae</taxon>
        <taxon>Rhodohalobacter</taxon>
    </lineage>
</organism>
<proteinExistence type="predicted"/>
<comment type="caution">
    <text evidence="1">The sequence shown here is derived from an EMBL/GenBank/DDBJ whole genome shotgun (WGS) entry which is preliminary data.</text>
</comment>
<dbReference type="SUPFAM" id="SSF52540">
    <property type="entry name" value="P-loop containing nucleoside triphosphate hydrolases"/>
    <property type="match status" value="1"/>
</dbReference>
<keyword evidence="2" id="KW-1185">Reference proteome</keyword>
<evidence type="ECO:0000313" key="1">
    <source>
        <dbReference type="EMBL" id="MCG2589382.1"/>
    </source>
</evidence>
<accession>A0ABS9KEU2</accession>
<dbReference type="InterPro" id="IPR011009">
    <property type="entry name" value="Kinase-like_dom_sf"/>
</dbReference>
<dbReference type="Pfam" id="PF13671">
    <property type="entry name" value="AAA_33"/>
    <property type="match status" value="1"/>
</dbReference>
<name>A0ABS9KEU2_9BACT</name>
<dbReference type="InterPro" id="IPR052732">
    <property type="entry name" value="Cell-binding_unc_protein"/>
</dbReference>
<reference evidence="1" key="2">
    <citation type="submission" date="2024-05" db="EMBL/GenBank/DDBJ databases">
        <title>Rhodohalobacter halophilus gen. nov., sp. nov., a moderately halophilic member of the family Balneolaceae.</title>
        <authorList>
            <person name="Xia J."/>
        </authorList>
    </citation>
    <scope>NUCLEOTIDE SEQUENCE</scope>
    <source>
        <strain evidence="1">WB101</strain>
    </source>
</reference>
<dbReference type="PANTHER" id="PTHR43883">
    <property type="entry name" value="SLR0207 PROTEIN"/>
    <property type="match status" value="1"/>
</dbReference>
<dbReference type="EMBL" id="JAKLWS010000015">
    <property type="protein sequence ID" value="MCG2589382.1"/>
    <property type="molecule type" value="Genomic_DNA"/>
</dbReference>
<sequence>MGKSTRNNVFSKLIGFLESKESYPHPVDKVEHIQTHISHVFIAGPFVYKLKKHVDFGFLDYSTLNKRKKYCHREVELNRRLSDDIYIGVVGICRKEGHFNFEESNNCSDAIIEYVVKMRKLNEAYFLNRIVEDGELSNVHLDRVADTLTPFYLKQKQGRKLSKWGEVQTIKVNTDENFRQTEQFIGHTIQRNAYEAVRYFTNHYFQKNQQLFQRRIEDGRIVDGHGDLHLEHIHITPEKVQIYDCIEFNERFRYGDLAADLAFLSMDFDFNRCRKEERYFIEKMSNNLKDDDLIQIIDFYKCYRAYVKGKVKSFQSVEEEVPKKERKRSSKRAIRYFKLSHRYALMGSEPMVIIFMGRVATGKSTLAGVVADHLDIKHHSSDIIRKTLAGVSQTERTPEIKRSALYSPGMFEKTYDTLISRALHSIKSRETVILDATYSKSAQRRNLINSLKHKSTPYLFIELKSRDETITERLKSRDEKSGVISDARLEDFETLTAGFQPPKEIDERHLIKIDTEQSPKDSVEQLYKEMIDIHLRS</sequence>
<reference evidence="1" key="1">
    <citation type="submission" date="2022-01" db="EMBL/GenBank/DDBJ databases">
        <authorList>
            <person name="Wang Y."/>
        </authorList>
    </citation>
    <scope>NUCLEOTIDE SEQUENCE</scope>
    <source>
        <strain evidence="1">WB101</strain>
    </source>
</reference>
<dbReference type="InterPro" id="IPR027417">
    <property type="entry name" value="P-loop_NTPase"/>
</dbReference>